<gene>
    <name evidence="1" type="ORF">M5X19_18000</name>
</gene>
<dbReference type="RefSeq" id="WP_268616339.1">
    <property type="nucleotide sequence ID" value="NZ_JAMDMX010000055.1"/>
</dbReference>
<proteinExistence type="predicted"/>
<name>A0ABT4GF15_9BACL</name>
<dbReference type="EMBL" id="JAMDMX010000055">
    <property type="protein sequence ID" value="MCY9694782.1"/>
    <property type="molecule type" value="Genomic_DNA"/>
</dbReference>
<evidence type="ECO:0000313" key="1">
    <source>
        <dbReference type="EMBL" id="MCY9694782.1"/>
    </source>
</evidence>
<reference evidence="1 2" key="1">
    <citation type="submission" date="2022-05" db="EMBL/GenBank/DDBJ databases">
        <title>Genome Sequencing of Bee-Associated Microbes.</title>
        <authorList>
            <person name="Dunlap C."/>
        </authorList>
    </citation>
    <scope>NUCLEOTIDE SEQUENCE [LARGE SCALE GENOMIC DNA]</scope>
    <source>
        <strain evidence="1 2">NRRL B-14421</strain>
    </source>
</reference>
<keyword evidence="2" id="KW-1185">Reference proteome</keyword>
<evidence type="ECO:0000313" key="2">
    <source>
        <dbReference type="Proteomes" id="UP001527099"/>
    </source>
</evidence>
<sequence length="61" mass="7214">MALEPHIVSSFVLRFSSVGEEEQPEDRRWRIRITYVQDQEEIVVGTMQEAFDYIEQALRKG</sequence>
<protein>
    <submittedName>
        <fullName evidence="1">Uncharacterized protein</fullName>
    </submittedName>
</protein>
<dbReference type="Proteomes" id="UP001527099">
    <property type="component" value="Unassembled WGS sequence"/>
</dbReference>
<organism evidence="1 2">
    <name type="scientific">Paenibacillus alginolyticus</name>
    <dbReference type="NCBI Taxonomy" id="59839"/>
    <lineage>
        <taxon>Bacteria</taxon>
        <taxon>Bacillati</taxon>
        <taxon>Bacillota</taxon>
        <taxon>Bacilli</taxon>
        <taxon>Bacillales</taxon>
        <taxon>Paenibacillaceae</taxon>
        <taxon>Paenibacillus</taxon>
    </lineage>
</organism>
<comment type="caution">
    <text evidence="1">The sequence shown here is derived from an EMBL/GenBank/DDBJ whole genome shotgun (WGS) entry which is preliminary data.</text>
</comment>
<accession>A0ABT4GF15</accession>